<keyword evidence="1" id="KW-1133">Transmembrane helix</keyword>
<organism evidence="2 3">
    <name type="scientific">Obba rivulosa</name>
    <dbReference type="NCBI Taxonomy" id="1052685"/>
    <lineage>
        <taxon>Eukaryota</taxon>
        <taxon>Fungi</taxon>
        <taxon>Dikarya</taxon>
        <taxon>Basidiomycota</taxon>
        <taxon>Agaricomycotina</taxon>
        <taxon>Agaricomycetes</taxon>
        <taxon>Polyporales</taxon>
        <taxon>Gelatoporiaceae</taxon>
        <taxon>Obba</taxon>
    </lineage>
</organism>
<keyword evidence="1" id="KW-0812">Transmembrane</keyword>
<dbReference type="Proteomes" id="UP000250043">
    <property type="component" value="Unassembled WGS sequence"/>
</dbReference>
<evidence type="ECO:0000313" key="3">
    <source>
        <dbReference type="Proteomes" id="UP000250043"/>
    </source>
</evidence>
<dbReference type="EMBL" id="KV722363">
    <property type="protein sequence ID" value="OCH92810.1"/>
    <property type="molecule type" value="Genomic_DNA"/>
</dbReference>
<proteinExistence type="predicted"/>
<reference evidence="2 3" key="1">
    <citation type="submission" date="2016-07" db="EMBL/GenBank/DDBJ databases">
        <title>Draft genome of the white-rot fungus Obba rivulosa 3A-2.</title>
        <authorList>
            <consortium name="DOE Joint Genome Institute"/>
            <person name="Miettinen O."/>
            <person name="Riley R."/>
            <person name="Acob R."/>
            <person name="Barry K."/>
            <person name="Cullen D."/>
            <person name="De Vries R."/>
            <person name="Hainaut M."/>
            <person name="Hatakka A."/>
            <person name="Henrissat B."/>
            <person name="Hilden K."/>
            <person name="Kuo R."/>
            <person name="Labutti K."/>
            <person name="Lipzen A."/>
            <person name="Makela M.R."/>
            <person name="Sandor L."/>
            <person name="Spatafora J.W."/>
            <person name="Grigoriev I.V."/>
            <person name="Hibbett D.S."/>
        </authorList>
    </citation>
    <scope>NUCLEOTIDE SEQUENCE [LARGE SCALE GENOMIC DNA]</scope>
    <source>
        <strain evidence="2 3">3A-2</strain>
    </source>
</reference>
<evidence type="ECO:0008006" key="4">
    <source>
        <dbReference type="Google" id="ProtNLM"/>
    </source>
</evidence>
<accession>A0A8E2B2T7</accession>
<dbReference type="AlphaFoldDB" id="A0A8E2B2T7"/>
<sequence length="146" mass="17054">MSRKLRRDVMRESHYSVTRCVWRGTVESSVPGNITAHTRDKVEFIHVIWPVELALQHDHWPLLFSSISIAGYVAGIKEIGNLHMHMPKPMRSYVWATVTPRIHDPHPCRCYTWTPREWLIIRNLLLAVFLLAAKVFSVFHRAIIHP</sequence>
<keyword evidence="1" id="KW-0472">Membrane</keyword>
<keyword evidence="3" id="KW-1185">Reference proteome</keyword>
<gene>
    <name evidence="2" type="ORF">OBBRIDRAFT_790825</name>
</gene>
<evidence type="ECO:0000313" key="2">
    <source>
        <dbReference type="EMBL" id="OCH92810.1"/>
    </source>
</evidence>
<feature type="transmembrane region" description="Helical" evidence="1">
    <location>
        <begin position="124"/>
        <end position="144"/>
    </location>
</feature>
<name>A0A8E2B2T7_9APHY</name>
<protein>
    <recommendedName>
        <fullName evidence="4">Transmembrane protein</fullName>
    </recommendedName>
</protein>
<evidence type="ECO:0000256" key="1">
    <source>
        <dbReference type="SAM" id="Phobius"/>
    </source>
</evidence>